<sequence>MNALEQAFLAAATEGGGPAQVFHVDPDAAVECGSGRNPLDGMALTHWSRD</sequence>
<proteinExistence type="predicted"/>
<accession>A0ABY3TU99</accession>
<organism evidence="1 2">
    <name type="scientific">Mycolicibacterium crocinum</name>
    <dbReference type="NCBI Taxonomy" id="388459"/>
    <lineage>
        <taxon>Bacteria</taxon>
        <taxon>Bacillati</taxon>
        <taxon>Actinomycetota</taxon>
        <taxon>Actinomycetes</taxon>
        <taxon>Mycobacteriales</taxon>
        <taxon>Mycobacteriaceae</taxon>
        <taxon>Mycolicibacterium</taxon>
    </lineage>
</organism>
<dbReference type="EMBL" id="CP092362">
    <property type="protein sequence ID" value="ULN42894.1"/>
    <property type="molecule type" value="Genomic_DNA"/>
</dbReference>
<dbReference type="RefSeq" id="WP_240179235.1">
    <property type="nucleotide sequence ID" value="NZ_CP092362.2"/>
</dbReference>
<reference evidence="1" key="1">
    <citation type="submission" date="2022-08" db="EMBL/GenBank/DDBJ databases">
        <title>Whole genome sequencing of non-tuberculosis mycobacteria type-strains.</title>
        <authorList>
            <person name="Igarashi Y."/>
            <person name="Osugi A."/>
            <person name="Mitarai S."/>
        </authorList>
    </citation>
    <scope>NUCLEOTIDE SEQUENCE</scope>
    <source>
        <strain evidence="1">JCM 16369</strain>
    </source>
</reference>
<name>A0ABY3TU99_9MYCO</name>
<protein>
    <submittedName>
        <fullName evidence="1">Uncharacterized protein</fullName>
    </submittedName>
</protein>
<evidence type="ECO:0000313" key="1">
    <source>
        <dbReference type="EMBL" id="ULN42894.1"/>
    </source>
</evidence>
<gene>
    <name evidence="1" type="ORF">MI149_07320</name>
</gene>
<keyword evidence="2" id="KW-1185">Reference proteome</keyword>
<evidence type="ECO:0000313" key="2">
    <source>
        <dbReference type="Proteomes" id="UP001055337"/>
    </source>
</evidence>
<dbReference type="Proteomes" id="UP001055337">
    <property type="component" value="Chromosome"/>
</dbReference>